<accession>A0A0B7FZZ8</accession>
<dbReference type="AlphaFoldDB" id="A0A0B7FZZ8"/>
<feature type="compositionally biased region" description="Polar residues" evidence="1">
    <location>
        <begin position="118"/>
        <end position="128"/>
    </location>
</feature>
<evidence type="ECO:0000256" key="2">
    <source>
        <dbReference type="SAM" id="Phobius"/>
    </source>
</evidence>
<sequence>MDFPPISDISLPGEQTSPALPDGLHSSRVFEPPGSPFYIFNVIVRELGTVVYKADCGFKEPFFEPERYPFVTRPSTCRPNPTKMPSLQWAPNPESDEKTVSSTMSPKSQRPDLDPSPLTKSGVSSRPGSSLKRRPSANTRYMDMLLELDAVPKFHNMLASFFTWILLAGFVIFPGTFTSIQQLDLDDPSRSDAERWILDQVKNIPLLVIAGLCCIIGAIGMIWLWHRWHRNFIWLVNRIFLPGTLHGLAGEISTLVNVFSQQGGKFSTTAIITTVVTGACTAICGVLVLFYSSWKLERVKRAHHRTLGTEDQWCGDEYAGVVERAKKRGKELEPESGRTI</sequence>
<feature type="compositionally biased region" description="Polar residues" evidence="1">
    <location>
        <begin position="73"/>
        <end position="85"/>
    </location>
</feature>
<keyword evidence="4" id="KW-1185">Reference proteome</keyword>
<keyword evidence="2" id="KW-0812">Transmembrane</keyword>
<feature type="transmembrane region" description="Helical" evidence="2">
    <location>
        <begin position="161"/>
        <end position="183"/>
    </location>
</feature>
<name>A0A0B7FZZ8_THACB</name>
<keyword evidence="2" id="KW-1133">Transmembrane helix</keyword>
<keyword evidence="2" id="KW-0472">Membrane</keyword>
<proteinExistence type="predicted"/>
<feature type="transmembrane region" description="Helical" evidence="2">
    <location>
        <begin position="232"/>
        <end position="249"/>
    </location>
</feature>
<organism evidence="3 4">
    <name type="scientific">Thanatephorus cucumeris (strain AG1-IB / isolate 7/3/14)</name>
    <name type="common">Lettuce bottom rot fungus</name>
    <name type="synonym">Rhizoctonia solani</name>
    <dbReference type="NCBI Taxonomy" id="1108050"/>
    <lineage>
        <taxon>Eukaryota</taxon>
        <taxon>Fungi</taxon>
        <taxon>Dikarya</taxon>
        <taxon>Basidiomycota</taxon>
        <taxon>Agaricomycotina</taxon>
        <taxon>Agaricomycetes</taxon>
        <taxon>Cantharellales</taxon>
        <taxon>Ceratobasidiaceae</taxon>
        <taxon>Rhizoctonia</taxon>
        <taxon>Rhizoctonia solani AG-1</taxon>
    </lineage>
</organism>
<dbReference type="OrthoDB" id="3254104at2759"/>
<feature type="region of interest" description="Disordered" evidence="1">
    <location>
        <begin position="73"/>
        <end position="135"/>
    </location>
</feature>
<feature type="transmembrane region" description="Helical" evidence="2">
    <location>
        <begin position="203"/>
        <end position="225"/>
    </location>
</feature>
<evidence type="ECO:0000313" key="3">
    <source>
        <dbReference type="EMBL" id="CEL63275.1"/>
    </source>
</evidence>
<evidence type="ECO:0000256" key="1">
    <source>
        <dbReference type="SAM" id="MobiDB-lite"/>
    </source>
</evidence>
<feature type="transmembrane region" description="Helical" evidence="2">
    <location>
        <begin position="269"/>
        <end position="291"/>
    </location>
</feature>
<gene>
    <name evidence="3" type="ORF">RSOLAG1IB_05318</name>
</gene>
<dbReference type="EMBL" id="LN679107">
    <property type="protein sequence ID" value="CEL63275.1"/>
    <property type="molecule type" value="Genomic_DNA"/>
</dbReference>
<evidence type="ECO:0000313" key="4">
    <source>
        <dbReference type="Proteomes" id="UP000059188"/>
    </source>
</evidence>
<protein>
    <submittedName>
        <fullName evidence="3">Uncharacterized protein</fullName>
    </submittedName>
</protein>
<dbReference type="Proteomes" id="UP000059188">
    <property type="component" value="Unassembled WGS sequence"/>
</dbReference>
<feature type="region of interest" description="Disordered" evidence="1">
    <location>
        <begin position="1"/>
        <end position="26"/>
    </location>
</feature>
<reference evidence="3 4" key="1">
    <citation type="submission" date="2014-11" db="EMBL/GenBank/DDBJ databases">
        <authorList>
            <person name="Wibberg Daniel"/>
        </authorList>
    </citation>
    <scope>NUCLEOTIDE SEQUENCE [LARGE SCALE GENOMIC DNA]</scope>
    <source>
        <strain evidence="3">Rhizoctonia solani AG1-IB 7/3/14</strain>
    </source>
</reference>